<gene>
    <name evidence="1" type="ORF">AO440_003727</name>
</gene>
<evidence type="ECO:0000313" key="2">
    <source>
        <dbReference type="Proteomes" id="UP000054886"/>
    </source>
</evidence>
<organism evidence="1 2">
    <name type="scientific">Candida glabrata</name>
    <name type="common">Yeast</name>
    <name type="synonym">Torulopsis glabrata</name>
    <dbReference type="NCBI Taxonomy" id="5478"/>
    <lineage>
        <taxon>Eukaryota</taxon>
        <taxon>Fungi</taxon>
        <taxon>Dikarya</taxon>
        <taxon>Ascomycota</taxon>
        <taxon>Saccharomycotina</taxon>
        <taxon>Saccharomycetes</taxon>
        <taxon>Saccharomycetales</taxon>
        <taxon>Saccharomycetaceae</taxon>
        <taxon>Nakaseomyces</taxon>
    </lineage>
</organism>
<proteinExistence type="predicted"/>
<dbReference type="VEuPathDB" id="FungiDB:B1J91_K11319g"/>
<name>A0A0W0CS06_CANGB</name>
<dbReference type="Proteomes" id="UP000054886">
    <property type="component" value="Unassembled WGS sequence"/>
</dbReference>
<accession>A0A0W0CS06</accession>
<sequence length="369" mass="44612">MGYIMAGLPSRVGHLSHLKRQYKLRQPFYVEKKARKRAAHTKHHRRHRRKMTLEDLPVEVIRRIFVHTCGEPAMTMVNKHFHRSLETSNILLEKVFWERYTWEDERHILVTEQSDGNHELLRTQQFLVNRSLFKNMIMVNYMLHNYESLERKIAYFVDDHMMEYLQENELLDVKEIRDMHMRFSHREKFLANDIDTIDEPYATETKQQIGYRTDFPPIFYSQYKLYFEKHAIYSMKKMRKHFYIKRPYDLITSIIPWFFQIDDYHSNWKSLMKAVRTIMCLSNNDITLKDEIAMNSPLPLVYLITEITHASELEKRDLKRIKQFITKFYKDQEMLSNPELWSHIRDTANKDLTALIISMGGQPDLTFFT</sequence>
<reference evidence="1 2" key="1">
    <citation type="submission" date="2015-10" db="EMBL/GenBank/DDBJ databases">
        <title>Draft genomes sequences of Candida glabrata isolates 1A, 1B, 2A, 2B, 3A and 3B.</title>
        <authorList>
            <person name="Haavelsrud O.E."/>
            <person name="Gaustad P."/>
        </authorList>
    </citation>
    <scope>NUCLEOTIDE SEQUENCE [LARGE SCALE GENOMIC DNA]</scope>
    <source>
        <strain evidence="1">910700640</strain>
    </source>
</reference>
<dbReference type="EMBL" id="LLZZ01000126">
    <property type="protein sequence ID" value="KTB02152.1"/>
    <property type="molecule type" value="Genomic_DNA"/>
</dbReference>
<dbReference type="VEuPathDB" id="FungiDB:GVI51_K11143"/>
<comment type="caution">
    <text evidence="1">The sequence shown here is derived from an EMBL/GenBank/DDBJ whole genome shotgun (WGS) entry which is preliminary data.</text>
</comment>
<evidence type="ECO:0000313" key="1">
    <source>
        <dbReference type="EMBL" id="KTB02152.1"/>
    </source>
</evidence>
<dbReference type="VEuPathDB" id="FungiDB:CAGL0K11319g"/>
<dbReference type="AlphaFoldDB" id="A0A0W0CS06"/>
<protein>
    <submittedName>
        <fullName evidence="1">Uncharacterized protein</fullName>
    </submittedName>
</protein>
<dbReference type="VEuPathDB" id="FungiDB:GWK60_K11099"/>